<proteinExistence type="predicted"/>
<evidence type="ECO:0000256" key="4">
    <source>
        <dbReference type="ARBA" id="ARBA00023125"/>
    </source>
</evidence>
<dbReference type="EMBL" id="JBHUHO010000046">
    <property type="protein sequence ID" value="MFD2117712.1"/>
    <property type="molecule type" value="Genomic_DNA"/>
</dbReference>
<dbReference type="InterPro" id="IPR011990">
    <property type="entry name" value="TPR-like_helical_dom_sf"/>
</dbReference>
<dbReference type="PANTHER" id="PTHR48111:SF69">
    <property type="entry name" value="RESPONSE REGULATOR RECEIVER"/>
    <property type="match status" value="1"/>
</dbReference>
<keyword evidence="3" id="KW-0805">Transcription regulation</keyword>
<dbReference type="SUPFAM" id="SSF48452">
    <property type="entry name" value="TPR-like"/>
    <property type="match status" value="1"/>
</dbReference>
<dbReference type="Pfam" id="PF00072">
    <property type="entry name" value="Response_reg"/>
    <property type="match status" value="1"/>
</dbReference>
<evidence type="ECO:0000313" key="8">
    <source>
        <dbReference type="EMBL" id="MFD2117712.1"/>
    </source>
</evidence>
<dbReference type="InterPro" id="IPR011006">
    <property type="entry name" value="CheY-like_superfamily"/>
</dbReference>
<evidence type="ECO:0000256" key="2">
    <source>
        <dbReference type="ARBA" id="ARBA00023012"/>
    </source>
</evidence>
<reference evidence="9" key="1">
    <citation type="journal article" date="2019" name="Int. J. Syst. Evol. Microbiol.">
        <title>The Global Catalogue of Microorganisms (GCM) 10K type strain sequencing project: providing services to taxonomists for standard genome sequencing and annotation.</title>
        <authorList>
            <consortium name="The Broad Institute Genomics Platform"/>
            <consortium name="The Broad Institute Genome Sequencing Center for Infectious Disease"/>
            <person name="Wu L."/>
            <person name="Ma J."/>
        </authorList>
    </citation>
    <scope>NUCLEOTIDE SEQUENCE [LARGE SCALE GENOMIC DNA]</scope>
    <source>
        <strain evidence="9">GH52</strain>
    </source>
</reference>
<dbReference type="SMART" id="SM00448">
    <property type="entry name" value="REC"/>
    <property type="match status" value="1"/>
</dbReference>
<dbReference type="InterPro" id="IPR005158">
    <property type="entry name" value="BTAD"/>
</dbReference>
<keyword evidence="4" id="KW-0238">DNA-binding</keyword>
<keyword evidence="1 6" id="KW-0597">Phosphoprotein</keyword>
<dbReference type="SUPFAM" id="SSF46894">
    <property type="entry name" value="C-terminal effector domain of the bipartite response regulators"/>
    <property type="match status" value="1"/>
</dbReference>
<dbReference type="PROSITE" id="PS50110">
    <property type="entry name" value="RESPONSE_REGULATORY"/>
    <property type="match status" value="1"/>
</dbReference>
<dbReference type="InterPro" id="IPR016032">
    <property type="entry name" value="Sig_transdc_resp-reg_C-effctor"/>
</dbReference>
<dbReference type="InterPro" id="IPR039420">
    <property type="entry name" value="WalR-like"/>
</dbReference>
<keyword evidence="5" id="KW-0804">Transcription</keyword>
<evidence type="ECO:0000313" key="9">
    <source>
        <dbReference type="Proteomes" id="UP001597362"/>
    </source>
</evidence>
<dbReference type="Pfam" id="PF03704">
    <property type="entry name" value="BTAD"/>
    <property type="match status" value="1"/>
</dbReference>
<keyword evidence="9" id="KW-1185">Reference proteome</keyword>
<dbReference type="Proteomes" id="UP001597362">
    <property type="component" value="Unassembled WGS sequence"/>
</dbReference>
<keyword evidence="2" id="KW-0902">Two-component regulatory system</keyword>
<dbReference type="Gene3D" id="1.10.10.10">
    <property type="entry name" value="Winged helix-like DNA-binding domain superfamily/Winged helix DNA-binding domain"/>
    <property type="match status" value="1"/>
</dbReference>
<sequence>MSIIVVDDEYLAAQRLFRLQEEGITQPIAVFHDPQQAYQYAEQRELKLAFLDISMPTIDGISLVKLLHKLQPSFRIVFVTGNKEYAIQAFDIGVVDYILKPVMKERLHTTIQRMDNWNELMSQSFAMKLSVRLFDQFILTTSADGQRQPLKLRSPKTEELFAFLLCRKTVSKDLVIDVLWPNMTPEKAWKNLNSNLYYIRKSLDARVIPNCMTTSGSEIKIDAKAYDWAMDEAYRLERSYIHLLEHAAKAYEEAENLLPELECYQHIIALDHLREDIHRQIIRIYYLLDRRNDAILQTKRLQQITRELDETMPN</sequence>
<dbReference type="InterPro" id="IPR036388">
    <property type="entry name" value="WH-like_DNA-bd_sf"/>
</dbReference>
<dbReference type="RefSeq" id="WP_377774958.1">
    <property type="nucleotide sequence ID" value="NZ_JBHUHO010000046.1"/>
</dbReference>
<dbReference type="Gene3D" id="3.40.50.2300">
    <property type="match status" value="1"/>
</dbReference>
<dbReference type="SUPFAM" id="SSF52172">
    <property type="entry name" value="CheY-like"/>
    <property type="match status" value="1"/>
</dbReference>
<dbReference type="PANTHER" id="PTHR48111">
    <property type="entry name" value="REGULATOR OF RPOS"/>
    <property type="match status" value="1"/>
</dbReference>
<evidence type="ECO:0000256" key="6">
    <source>
        <dbReference type="PROSITE-ProRule" id="PRU00169"/>
    </source>
</evidence>
<comment type="caution">
    <text evidence="8">The sequence shown here is derived from an EMBL/GenBank/DDBJ whole genome shotgun (WGS) entry which is preliminary data.</text>
</comment>
<accession>A0ABW4YPR2</accession>
<feature type="modified residue" description="4-aspartylphosphate" evidence="6">
    <location>
        <position position="52"/>
    </location>
</feature>
<evidence type="ECO:0000256" key="5">
    <source>
        <dbReference type="ARBA" id="ARBA00023163"/>
    </source>
</evidence>
<evidence type="ECO:0000256" key="1">
    <source>
        <dbReference type="ARBA" id="ARBA00022553"/>
    </source>
</evidence>
<evidence type="ECO:0000259" key="7">
    <source>
        <dbReference type="PROSITE" id="PS50110"/>
    </source>
</evidence>
<gene>
    <name evidence="8" type="ORF">ACFSJH_18440</name>
</gene>
<organism evidence="8 9">
    <name type="scientific">Paenibacillus yanchengensis</name>
    <dbReference type="NCBI Taxonomy" id="2035833"/>
    <lineage>
        <taxon>Bacteria</taxon>
        <taxon>Bacillati</taxon>
        <taxon>Bacillota</taxon>
        <taxon>Bacilli</taxon>
        <taxon>Bacillales</taxon>
        <taxon>Paenibacillaceae</taxon>
        <taxon>Paenibacillus</taxon>
    </lineage>
</organism>
<feature type="domain" description="Response regulatory" evidence="7">
    <location>
        <begin position="2"/>
        <end position="115"/>
    </location>
</feature>
<name>A0ABW4YPR2_9BACL</name>
<evidence type="ECO:0000256" key="3">
    <source>
        <dbReference type="ARBA" id="ARBA00023015"/>
    </source>
</evidence>
<dbReference type="InterPro" id="IPR001789">
    <property type="entry name" value="Sig_transdc_resp-reg_receiver"/>
</dbReference>
<protein>
    <submittedName>
        <fullName evidence="8">Response regulator</fullName>
    </submittedName>
</protein>